<dbReference type="PANTHER" id="PTHR30561">
    <property type="entry name" value="SMR FAMILY PROTON-DEPENDENT DRUG EFFLUX TRANSPORTER SUGE"/>
    <property type="match status" value="1"/>
</dbReference>
<protein>
    <submittedName>
        <fullName evidence="9">Multidrug efflux SMR transporter</fullName>
    </submittedName>
</protein>
<evidence type="ECO:0000313" key="9">
    <source>
        <dbReference type="EMBL" id="NMM63018.1"/>
    </source>
</evidence>
<feature type="transmembrane region" description="Helical" evidence="8">
    <location>
        <begin position="32"/>
        <end position="50"/>
    </location>
</feature>
<organism evidence="9 10">
    <name type="scientific">Clostridium muellerianum</name>
    <dbReference type="NCBI Taxonomy" id="2716538"/>
    <lineage>
        <taxon>Bacteria</taxon>
        <taxon>Bacillati</taxon>
        <taxon>Bacillota</taxon>
        <taxon>Clostridia</taxon>
        <taxon>Eubacteriales</taxon>
        <taxon>Clostridiaceae</taxon>
        <taxon>Clostridium</taxon>
    </lineage>
</organism>
<keyword evidence="4 7" id="KW-0812">Transmembrane</keyword>
<comment type="caution">
    <text evidence="9">The sequence shown here is derived from an EMBL/GenBank/DDBJ whole genome shotgun (WGS) entry which is preliminary data.</text>
</comment>
<evidence type="ECO:0000256" key="7">
    <source>
        <dbReference type="RuleBase" id="RU003942"/>
    </source>
</evidence>
<keyword evidence="5 8" id="KW-1133">Transmembrane helix</keyword>
<keyword evidence="3" id="KW-1003">Cell membrane</keyword>
<name>A0A7Y0HPS9_9CLOT</name>
<dbReference type="Proteomes" id="UP000537131">
    <property type="component" value="Unassembled WGS sequence"/>
</dbReference>
<accession>A0A7Y0HPS9</accession>
<evidence type="ECO:0000313" key="10">
    <source>
        <dbReference type="Proteomes" id="UP000537131"/>
    </source>
</evidence>
<dbReference type="Pfam" id="PF00893">
    <property type="entry name" value="Multi_Drug_Res"/>
    <property type="match status" value="1"/>
</dbReference>
<dbReference type="InterPro" id="IPR045324">
    <property type="entry name" value="Small_multidrug_res"/>
</dbReference>
<evidence type="ECO:0000256" key="1">
    <source>
        <dbReference type="ARBA" id="ARBA00004651"/>
    </source>
</evidence>
<keyword evidence="10" id="KW-1185">Reference proteome</keyword>
<dbReference type="GO" id="GO:0022857">
    <property type="term" value="F:transmembrane transporter activity"/>
    <property type="evidence" value="ECO:0007669"/>
    <property type="project" value="InterPro"/>
</dbReference>
<reference evidence="9 10" key="2">
    <citation type="submission" date="2020-06" db="EMBL/GenBank/DDBJ databases">
        <title>Complete Genome Sequence of Clostridium muelleri sp. nov. P21T, an Acid-Alcohol Producing Acetogen Isolated from Old Hay.</title>
        <authorList>
            <person name="Duncan K.E."/>
            <person name="Tanner R.S."/>
        </authorList>
    </citation>
    <scope>NUCLEOTIDE SEQUENCE [LARGE SCALE GENOMIC DNA]</scope>
    <source>
        <strain evidence="9 10">P21</strain>
    </source>
</reference>
<evidence type="ECO:0000256" key="4">
    <source>
        <dbReference type="ARBA" id="ARBA00022692"/>
    </source>
</evidence>
<feature type="transmembrane region" description="Helical" evidence="8">
    <location>
        <begin position="84"/>
        <end position="102"/>
    </location>
</feature>
<feature type="transmembrane region" description="Helical" evidence="8">
    <location>
        <begin position="57"/>
        <end position="78"/>
    </location>
</feature>
<dbReference type="InterPro" id="IPR037185">
    <property type="entry name" value="EmrE-like"/>
</dbReference>
<reference evidence="9 10" key="1">
    <citation type="submission" date="2020-04" db="EMBL/GenBank/DDBJ databases">
        <authorList>
            <person name="Doyle D.A."/>
        </authorList>
    </citation>
    <scope>NUCLEOTIDE SEQUENCE [LARGE SCALE GENOMIC DNA]</scope>
    <source>
        <strain evidence="9 10">P21</strain>
    </source>
</reference>
<dbReference type="InterPro" id="IPR000390">
    <property type="entry name" value="Small_drug/metabolite_transptr"/>
</dbReference>
<comment type="similarity">
    <text evidence="7">Belongs to the drug/metabolite transporter (DMT) superfamily. Small multidrug resistance (SMR) (TC 2.A.7.1) family.</text>
</comment>
<dbReference type="AlphaFoldDB" id="A0A7Y0HPS9"/>
<keyword evidence="2" id="KW-0813">Transport</keyword>
<dbReference type="PANTHER" id="PTHR30561:SF1">
    <property type="entry name" value="MULTIDRUG TRANSPORTER EMRE"/>
    <property type="match status" value="1"/>
</dbReference>
<sequence>MEWIYLILAILFEITATTLMKMSYGFTKILPTIGTFLGYIICFSCFSMALKKIDISVAYAVWSATGLIVLSTIGIFVFKESISVLKVVSLAFIVLGVIGLNLSGVSH</sequence>
<dbReference type="Gene3D" id="1.10.3730.20">
    <property type="match status" value="1"/>
</dbReference>
<evidence type="ECO:0000256" key="3">
    <source>
        <dbReference type="ARBA" id="ARBA00022475"/>
    </source>
</evidence>
<keyword evidence="6 8" id="KW-0472">Membrane</keyword>
<dbReference type="GO" id="GO:0005886">
    <property type="term" value="C:plasma membrane"/>
    <property type="evidence" value="ECO:0007669"/>
    <property type="project" value="UniProtKB-SubCell"/>
</dbReference>
<dbReference type="EMBL" id="JABBNI010000017">
    <property type="protein sequence ID" value="NMM63018.1"/>
    <property type="molecule type" value="Genomic_DNA"/>
</dbReference>
<dbReference type="SUPFAM" id="SSF103481">
    <property type="entry name" value="Multidrug resistance efflux transporter EmrE"/>
    <property type="match status" value="1"/>
</dbReference>
<proteinExistence type="inferred from homology"/>
<evidence type="ECO:0000256" key="8">
    <source>
        <dbReference type="SAM" id="Phobius"/>
    </source>
</evidence>
<dbReference type="FunFam" id="1.10.3730.20:FF:000001">
    <property type="entry name" value="Quaternary ammonium compound resistance transporter SugE"/>
    <property type="match status" value="1"/>
</dbReference>
<comment type="subcellular location">
    <subcellularLocation>
        <location evidence="1 7">Cell membrane</location>
        <topology evidence="1 7">Multi-pass membrane protein</topology>
    </subcellularLocation>
</comment>
<gene>
    <name evidence="9" type="ORF">HBE96_09940</name>
</gene>
<evidence type="ECO:0000256" key="6">
    <source>
        <dbReference type="ARBA" id="ARBA00023136"/>
    </source>
</evidence>
<evidence type="ECO:0000256" key="2">
    <source>
        <dbReference type="ARBA" id="ARBA00022448"/>
    </source>
</evidence>
<dbReference type="RefSeq" id="WP_169297624.1">
    <property type="nucleotide sequence ID" value="NZ_JABBNI010000017.1"/>
</dbReference>
<evidence type="ECO:0000256" key="5">
    <source>
        <dbReference type="ARBA" id="ARBA00022989"/>
    </source>
</evidence>